<feature type="compositionally biased region" description="Basic and acidic residues" evidence="10">
    <location>
        <begin position="492"/>
        <end position="503"/>
    </location>
</feature>
<evidence type="ECO:0000256" key="7">
    <source>
        <dbReference type="ARBA" id="ARBA00023136"/>
    </source>
</evidence>
<dbReference type="GeneID" id="69015187"/>
<dbReference type="Gene3D" id="1.50.10.20">
    <property type="match status" value="1"/>
</dbReference>
<dbReference type="GO" id="GO:0008496">
    <property type="term" value="F:mannan endo-1,6-alpha-mannosidase activity"/>
    <property type="evidence" value="ECO:0007669"/>
    <property type="project" value="UniProtKB-EC"/>
</dbReference>
<evidence type="ECO:0000256" key="2">
    <source>
        <dbReference type="ARBA" id="ARBA00004308"/>
    </source>
</evidence>
<name>A0A8H4CMD1_COLGL</name>
<organism evidence="12 13">
    <name type="scientific">Colletotrichum gloeosporioides</name>
    <name type="common">Anthracnose fungus</name>
    <name type="synonym">Glomerella cingulata</name>
    <dbReference type="NCBI Taxonomy" id="474922"/>
    <lineage>
        <taxon>Eukaryota</taxon>
        <taxon>Fungi</taxon>
        <taxon>Dikarya</taxon>
        <taxon>Ascomycota</taxon>
        <taxon>Pezizomycotina</taxon>
        <taxon>Sordariomycetes</taxon>
        <taxon>Hypocreomycetidae</taxon>
        <taxon>Glomerellales</taxon>
        <taxon>Glomerellaceae</taxon>
        <taxon>Colletotrichum</taxon>
        <taxon>Colletotrichum gloeosporioides species complex</taxon>
    </lineage>
</organism>
<sequence length="532" mass="57501">MVCFKSALVASAAAGALAVPYTQPDTLDLNNTDSIKAVAGSLAHGAMSYYNGNVSSDAKMVGDLPEPYYWWQAGALWGAMLDYYHYTGDPSYNEVIAQALTAKVNTGPNFDFMPPEHASEEGNDDLGFWGFAVMAAAERNFTQPNPDAPSWLRMGINIFDSLASRWNTTHCGGGLLWQIYESNPNGLNYKNSVSNGGFFQLAARLGRATGEQKYFDWANKVWDWSEKVGFIDADLKVYDGADSRDECTKVNPLSFTYSTGIYLYGAAVMANATGQSLWHDRAVKMLDTSKHFFGPFENSTNIMYEPACETVGTCNTDMKTFKGYLSRFMYKSAQDLPELKPEVLKLMTPTTQAAANACTANDTGVVCGQKWYVGGNDQSVGLGQMMSALEAVQGYAGDFANSDLNEILVLNDNLHASADGSLGVNGDFDVLEENITSGKLNIDTRGSRPGANGRATGNLKTTIDYEVKHQIRLKGDGSLKAGFKGQASTGEAARKQKADSGKKCNDGHRLGLGAWNVAAVVAGSQVLFWGIL</sequence>
<dbReference type="PANTHER" id="PTHR12145:SF38">
    <property type="entry name" value="MANNAN ENDO-1,6-ALPHA-MANNOSIDASE"/>
    <property type="match status" value="1"/>
</dbReference>
<dbReference type="Pfam" id="PF03663">
    <property type="entry name" value="Glyco_hydro_76"/>
    <property type="match status" value="1"/>
</dbReference>
<evidence type="ECO:0000256" key="3">
    <source>
        <dbReference type="ARBA" id="ARBA00009699"/>
    </source>
</evidence>
<dbReference type="PANTHER" id="PTHR12145">
    <property type="entry name" value="MANNAN ENDO-1,6-ALPHA-MANNOSIDASE DCW1"/>
    <property type="match status" value="1"/>
</dbReference>
<dbReference type="Proteomes" id="UP000613401">
    <property type="component" value="Unassembled WGS sequence"/>
</dbReference>
<evidence type="ECO:0000256" key="5">
    <source>
        <dbReference type="ARBA" id="ARBA00022729"/>
    </source>
</evidence>
<keyword evidence="8" id="KW-0325">Glycoprotein</keyword>
<dbReference type="SUPFAM" id="SSF48208">
    <property type="entry name" value="Six-hairpin glycosidases"/>
    <property type="match status" value="1"/>
</dbReference>
<feature type="signal peptide" evidence="11">
    <location>
        <begin position="1"/>
        <end position="18"/>
    </location>
</feature>
<dbReference type="RefSeq" id="XP_045265690.1">
    <property type="nucleotide sequence ID" value="XM_045408018.1"/>
</dbReference>
<evidence type="ECO:0000256" key="6">
    <source>
        <dbReference type="ARBA" id="ARBA00022801"/>
    </source>
</evidence>
<evidence type="ECO:0000313" key="13">
    <source>
        <dbReference type="Proteomes" id="UP000613401"/>
    </source>
</evidence>
<dbReference type="FunFam" id="1.50.10.20:FF:000006">
    <property type="entry name" value="Mannan endo-1,6-alpha-mannosidase"/>
    <property type="match status" value="1"/>
</dbReference>
<dbReference type="InterPro" id="IPR014480">
    <property type="entry name" value="Mannan-1_6-alpha_mannosidase"/>
</dbReference>
<protein>
    <recommendedName>
        <fullName evidence="4">mannan endo-1,6-alpha-mannosidase</fullName>
        <ecNumber evidence="4">3.2.1.101</ecNumber>
    </recommendedName>
</protein>
<dbReference type="InterPro" id="IPR005198">
    <property type="entry name" value="Glyco_hydro_76"/>
</dbReference>
<dbReference type="EC" id="3.2.1.101" evidence="4"/>
<dbReference type="GO" id="GO:0009272">
    <property type="term" value="P:fungal-type cell wall biogenesis"/>
    <property type="evidence" value="ECO:0007669"/>
    <property type="project" value="TreeGrafter"/>
</dbReference>
<keyword evidence="9" id="KW-0326">Glycosidase</keyword>
<reference evidence="12" key="2">
    <citation type="submission" date="2020-03" db="EMBL/GenBank/DDBJ databases">
        <authorList>
            <person name="Fu F.-F."/>
            <person name="Chen J."/>
        </authorList>
    </citation>
    <scope>NUCLEOTIDE SEQUENCE</scope>
    <source>
        <strain evidence="12">Lc1</strain>
    </source>
</reference>
<keyword evidence="7" id="KW-0472">Membrane</keyword>
<evidence type="ECO:0000256" key="9">
    <source>
        <dbReference type="ARBA" id="ARBA00023295"/>
    </source>
</evidence>
<evidence type="ECO:0000256" key="10">
    <source>
        <dbReference type="SAM" id="MobiDB-lite"/>
    </source>
</evidence>
<reference evidence="12" key="1">
    <citation type="journal article" date="2020" name="Phytopathology">
        <title>Genome sequence and comparative analysis of Colletotrichum gloeosporioides isolated from Liriodendron leaves.</title>
        <authorList>
            <person name="Fu F.F."/>
            <person name="Hao Z."/>
            <person name="Wang P."/>
            <person name="Lu Y."/>
            <person name="Xue L.J."/>
            <person name="Wei G."/>
            <person name="Tian Y."/>
            <person name="Baishi H."/>
            <person name="Xu H."/>
            <person name="Shi J."/>
            <person name="Cheng T."/>
            <person name="Wang G."/>
            <person name="Yi Y."/>
            <person name="Chen J."/>
        </authorList>
    </citation>
    <scope>NUCLEOTIDE SEQUENCE</scope>
    <source>
        <strain evidence="12">Lc1</strain>
    </source>
</reference>
<evidence type="ECO:0000256" key="4">
    <source>
        <dbReference type="ARBA" id="ARBA00012350"/>
    </source>
</evidence>
<dbReference type="AlphaFoldDB" id="A0A8H4CMD1"/>
<gene>
    <name evidence="12" type="ORF">GCG54_00008046</name>
</gene>
<dbReference type="GO" id="GO:0012505">
    <property type="term" value="C:endomembrane system"/>
    <property type="evidence" value="ECO:0007669"/>
    <property type="project" value="UniProtKB-SubCell"/>
</dbReference>
<evidence type="ECO:0000256" key="11">
    <source>
        <dbReference type="SAM" id="SignalP"/>
    </source>
</evidence>
<dbReference type="InterPro" id="IPR008928">
    <property type="entry name" value="6-hairpin_glycosidase_sf"/>
</dbReference>
<comment type="catalytic activity">
    <reaction evidence="1">
        <text>Random hydrolysis of (1-&gt;6)-alpha-D-mannosidic linkages in unbranched (1-&gt;6)-mannans.</text>
        <dbReference type="EC" id="3.2.1.101"/>
    </reaction>
</comment>
<dbReference type="GO" id="GO:0016052">
    <property type="term" value="P:carbohydrate catabolic process"/>
    <property type="evidence" value="ECO:0007669"/>
    <property type="project" value="InterPro"/>
</dbReference>
<comment type="subcellular location">
    <subcellularLocation>
        <location evidence="2">Endomembrane system</location>
    </subcellularLocation>
</comment>
<comment type="similarity">
    <text evidence="3">Belongs to the glycosyl hydrolase 76 family.</text>
</comment>
<proteinExistence type="inferred from homology"/>
<keyword evidence="13" id="KW-1185">Reference proteome</keyword>
<dbReference type="EMBL" id="WVTB01000035">
    <property type="protein sequence ID" value="KAF3806531.1"/>
    <property type="molecule type" value="Genomic_DNA"/>
</dbReference>
<comment type="caution">
    <text evidence="12">The sequence shown here is derived from an EMBL/GenBank/DDBJ whole genome shotgun (WGS) entry which is preliminary data.</text>
</comment>
<evidence type="ECO:0000313" key="12">
    <source>
        <dbReference type="EMBL" id="KAF3806531.1"/>
    </source>
</evidence>
<evidence type="ECO:0000256" key="8">
    <source>
        <dbReference type="ARBA" id="ARBA00023180"/>
    </source>
</evidence>
<keyword evidence="5 11" id="KW-0732">Signal</keyword>
<feature type="chain" id="PRO_5034508565" description="mannan endo-1,6-alpha-mannosidase" evidence="11">
    <location>
        <begin position="19"/>
        <end position="532"/>
    </location>
</feature>
<accession>A0A8H4CMD1</accession>
<evidence type="ECO:0000256" key="1">
    <source>
        <dbReference type="ARBA" id="ARBA00001452"/>
    </source>
</evidence>
<feature type="region of interest" description="Disordered" evidence="10">
    <location>
        <begin position="484"/>
        <end position="503"/>
    </location>
</feature>
<keyword evidence="6" id="KW-0378">Hydrolase</keyword>